<feature type="domain" description="CSD" evidence="2">
    <location>
        <begin position="87"/>
        <end position="149"/>
    </location>
</feature>
<keyword evidence="4" id="KW-1185">Reference proteome</keyword>
<evidence type="ECO:0000259" key="2">
    <source>
        <dbReference type="PROSITE" id="PS51857"/>
    </source>
</evidence>
<dbReference type="Pfam" id="PF00313">
    <property type="entry name" value="CSD"/>
    <property type="match status" value="1"/>
</dbReference>
<evidence type="ECO:0000313" key="3">
    <source>
        <dbReference type="EMBL" id="KAA5534637.1"/>
    </source>
</evidence>
<dbReference type="GO" id="GO:0003676">
    <property type="term" value="F:nucleic acid binding"/>
    <property type="evidence" value="ECO:0007669"/>
    <property type="project" value="InterPro"/>
</dbReference>
<dbReference type="Gene3D" id="2.40.50.140">
    <property type="entry name" value="Nucleic acid-binding proteins"/>
    <property type="match status" value="1"/>
</dbReference>
<dbReference type="SMART" id="SM00357">
    <property type="entry name" value="CSP"/>
    <property type="match status" value="1"/>
</dbReference>
<dbReference type="PRINTS" id="PR00050">
    <property type="entry name" value="COLDSHOCK"/>
</dbReference>
<comment type="caution">
    <text evidence="3">The sequence shown here is derived from an EMBL/GenBank/DDBJ whole genome shotgun (WGS) entry which is preliminary data.</text>
</comment>
<organism evidence="3 4">
    <name type="scientific">Taibaiella lutea</name>
    <dbReference type="NCBI Taxonomy" id="2608001"/>
    <lineage>
        <taxon>Bacteria</taxon>
        <taxon>Pseudomonadati</taxon>
        <taxon>Bacteroidota</taxon>
        <taxon>Chitinophagia</taxon>
        <taxon>Chitinophagales</taxon>
        <taxon>Chitinophagaceae</taxon>
        <taxon>Taibaiella</taxon>
    </lineage>
</organism>
<accession>A0A5M6CHV1</accession>
<dbReference type="PROSITE" id="PS51857">
    <property type="entry name" value="CSD_2"/>
    <property type="match status" value="1"/>
</dbReference>
<dbReference type="EMBL" id="VWSH01000002">
    <property type="protein sequence ID" value="KAA5534637.1"/>
    <property type="molecule type" value="Genomic_DNA"/>
</dbReference>
<evidence type="ECO:0000313" key="4">
    <source>
        <dbReference type="Proteomes" id="UP000323632"/>
    </source>
</evidence>
<proteinExistence type="predicted"/>
<evidence type="ECO:0000256" key="1">
    <source>
        <dbReference type="SAM" id="MobiDB-lite"/>
    </source>
</evidence>
<feature type="region of interest" description="Disordered" evidence="1">
    <location>
        <begin position="1"/>
        <end position="42"/>
    </location>
</feature>
<dbReference type="InterPro" id="IPR011129">
    <property type="entry name" value="CSD"/>
</dbReference>
<feature type="compositionally biased region" description="Basic residues" evidence="1">
    <location>
        <begin position="12"/>
        <end position="21"/>
    </location>
</feature>
<protein>
    <submittedName>
        <fullName evidence="3">Cold shock domain-containing protein</fullName>
    </submittedName>
</protein>
<dbReference type="Proteomes" id="UP000323632">
    <property type="component" value="Unassembled WGS sequence"/>
</dbReference>
<feature type="compositionally biased region" description="Basic and acidic residues" evidence="1">
    <location>
        <begin position="22"/>
        <end position="42"/>
    </location>
</feature>
<dbReference type="InterPro" id="IPR012340">
    <property type="entry name" value="NA-bd_OB-fold"/>
</dbReference>
<dbReference type="AlphaFoldDB" id="A0A5M6CHV1"/>
<dbReference type="SUPFAM" id="SSF50249">
    <property type="entry name" value="Nucleic acid-binding proteins"/>
    <property type="match status" value="1"/>
</dbReference>
<dbReference type="GO" id="GO:0005829">
    <property type="term" value="C:cytosol"/>
    <property type="evidence" value="ECO:0007669"/>
    <property type="project" value="UniProtKB-ARBA"/>
</dbReference>
<dbReference type="CDD" id="cd04458">
    <property type="entry name" value="CSP_CDS"/>
    <property type="match status" value="1"/>
</dbReference>
<dbReference type="RefSeq" id="WP_150032316.1">
    <property type="nucleotide sequence ID" value="NZ_VWSH01000002.1"/>
</dbReference>
<reference evidence="3 4" key="1">
    <citation type="submission" date="2019-09" db="EMBL/GenBank/DDBJ databases">
        <title>Genome sequence and assembly of Taibaiella sp.</title>
        <authorList>
            <person name="Chhetri G."/>
        </authorList>
    </citation>
    <scope>NUCLEOTIDE SEQUENCE [LARGE SCALE GENOMIC DNA]</scope>
    <source>
        <strain evidence="3 4">KVB11</strain>
    </source>
</reference>
<name>A0A5M6CHV1_9BACT</name>
<sequence length="150" mass="16953">MGRSQETTGKKEKTKQKIQKRKDKEEKKEMRKANSDKGKSLDDMMAYVDEYGNITDTPPDPKKKKVIKAEDIMLGVPSRDVEEEEAVRNGIITYFNDGKGYGFIKDLKSQESIFVHANELTNGPVKEKDKVTFEVANGKRGLSAVLVKKI</sequence>
<dbReference type="InterPro" id="IPR002059">
    <property type="entry name" value="CSP_DNA-bd"/>
</dbReference>
<gene>
    <name evidence="3" type="ORF">F0919_08455</name>
</gene>